<name>A0ABR9MR39_9PROT</name>
<protein>
    <submittedName>
        <fullName evidence="1">Uncharacterized protein</fullName>
    </submittedName>
</protein>
<keyword evidence="2" id="KW-1185">Reference proteome</keyword>
<proteinExistence type="predicted"/>
<organism evidence="1 2">
    <name type="scientific">Bombella apis</name>
    <dbReference type="NCBI Taxonomy" id="1785988"/>
    <lineage>
        <taxon>Bacteria</taxon>
        <taxon>Pseudomonadati</taxon>
        <taxon>Pseudomonadota</taxon>
        <taxon>Alphaproteobacteria</taxon>
        <taxon>Acetobacterales</taxon>
        <taxon>Acetobacteraceae</taxon>
        <taxon>Bombella</taxon>
    </lineage>
</organism>
<sequence length="281" mass="32628">MRQTLPTREGVNEASKAWANEYDRLSARYDALDRTNDDINELLTARTLTIADREDELLRERRKNVIADCQRFGYVRAIGLLKGIIANSRIEKDWRDIYVSTAFTNKADGTSIPIYESLALTRVRRDQFEAINDVSHTEAWNVEVPEEKCVLSIYEEQYLRGFIERAEVIWKRAEEEDDKLTLDAMVTVGSIQRAAFDQTFEDAADLDRARVEGEVMGIKYVGRWQDEIQDINKKIASGELTVEEMEKRESKYDVFLMTMRDKIKKEADEAIKKGKSKYQFI</sequence>
<evidence type="ECO:0000313" key="1">
    <source>
        <dbReference type="EMBL" id="MBE1723974.1"/>
    </source>
</evidence>
<gene>
    <name evidence="1" type="ORF">IGM82_06085</name>
</gene>
<dbReference type="EMBL" id="JADAQV010000003">
    <property type="protein sequence ID" value="MBE1723974.1"/>
    <property type="molecule type" value="Genomic_DNA"/>
</dbReference>
<dbReference type="Proteomes" id="UP000599085">
    <property type="component" value="Unassembled WGS sequence"/>
</dbReference>
<evidence type="ECO:0000313" key="2">
    <source>
        <dbReference type="Proteomes" id="UP000599085"/>
    </source>
</evidence>
<comment type="caution">
    <text evidence="1">The sequence shown here is derived from an EMBL/GenBank/DDBJ whole genome shotgun (WGS) entry which is preliminary data.</text>
</comment>
<accession>A0ABR9MR39</accession>
<reference evidence="1 2" key="1">
    <citation type="submission" date="2020-09" db="EMBL/GenBank/DDBJ databases">
        <title>Bombella mellium and Bombella favum sp. nov., two novel species isolated from honey of Apis mellifera.</title>
        <authorList>
            <person name="Hilgarth M."/>
            <person name="Redwitz J."/>
            <person name="Ehrmann M.A."/>
            <person name="Vogel R.F."/>
            <person name="Jakob F."/>
        </authorList>
    </citation>
    <scope>NUCLEOTIDE SEQUENCE [LARGE SCALE GENOMIC DNA]</scope>
    <source>
        <strain evidence="1 2">MRM1</strain>
    </source>
</reference>
<dbReference type="RefSeq" id="WP_192848512.1">
    <property type="nucleotide sequence ID" value="NZ_JADAQV010000003.1"/>
</dbReference>